<organism evidence="1 2">
    <name type="scientific">Bythopirellula polymerisocia</name>
    <dbReference type="NCBI Taxonomy" id="2528003"/>
    <lineage>
        <taxon>Bacteria</taxon>
        <taxon>Pseudomonadati</taxon>
        <taxon>Planctomycetota</taxon>
        <taxon>Planctomycetia</taxon>
        <taxon>Pirellulales</taxon>
        <taxon>Lacipirellulaceae</taxon>
        <taxon>Bythopirellula</taxon>
    </lineage>
</organism>
<dbReference type="EMBL" id="SJPS01000002">
    <property type="protein sequence ID" value="TWU28556.1"/>
    <property type="molecule type" value="Genomic_DNA"/>
</dbReference>
<reference evidence="1 2" key="1">
    <citation type="submission" date="2019-02" db="EMBL/GenBank/DDBJ databases">
        <title>Deep-cultivation of Planctomycetes and their phenomic and genomic characterization uncovers novel biology.</title>
        <authorList>
            <person name="Wiegand S."/>
            <person name="Jogler M."/>
            <person name="Boedeker C."/>
            <person name="Pinto D."/>
            <person name="Vollmers J."/>
            <person name="Rivas-Marin E."/>
            <person name="Kohn T."/>
            <person name="Peeters S.H."/>
            <person name="Heuer A."/>
            <person name="Rast P."/>
            <person name="Oberbeckmann S."/>
            <person name="Bunk B."/>
            <person name="Jeske O."/>
            <person name="Meyerdierks A."/>
            <person name="Storesund J.E."/>
            <person name="Kallscheuer N."/>
            <person name="Luecker S."/>
            <person name="Lage O.M."/>
            <person name="Pohl T."/>
            <person name="Merkel B.J."/>
            <person name="Hornburger P."/>
            <person name="Mueller R.-W."/>
            <person name="Bruemmer F."/>
            <person name="Labrenz M."/>
            <person name="Spormann A.M."/>
            <person name="Op Den Camp H."/>
            <person name="Overmann J."/>
            <person name="Amann R."/>
            <person name="Jetten M.S.M."/>
            <person name="Mascher T."/>
            <person name="Medema M.H."/>
            <person name="Devos D.P."/>
            <person name="Kaster A.-K."/>
            <person name="Ovreas L."/>
            <person name="Rohde M."/>
            <person name="Galperin M.Y."/>
            <person name="Jogler C."/>
        </authorList>
    </citation>
    <scope>NUCLEOTIDE SEQUENCE [LARGE SCALE GENOMIC DNA]</scope>
    <source>
        <strain evidence="1 2">Pla144</strain>
    </source>
</reference>
<comment type="caution">
    <text evidence="1">The sequence shown here is derived from an EMBL/GenBank/DDBJ whole genome shotgun (WGS) entry which is preliminary data.</text>
</comment>
<dbReference type="AlphaFoldDB" id="A0A5C6D024"/>
<dbReference type="Proteomes" id="UP000318437">
    <property type="component" value="Unassembled WGS sequence"/>
</dbReference>
<evidence type="ECO:0000313" key="1">
    <source>
        <dbReference type="EMBL" id="TWU28556.1"/>
    </source>
</evidence>
<protein>
    <submittedName>
        <fullName evidence="1">Uncharacterized protein</fullName>
    </submittedName>
</protein>
<dbReference type="OrthoDB" id="212238at2"/>
<keyword evidence="2" id="KW-1185">Reference proteome</keyword>
<accession>A0A5C6D024</accession>
<proteinExistence type="predicted"/>
<dbReference type="RefSeq" id="WP_146450145.1">
    <property type="nucleotide sequence ID" value="NZ_SJPS01000002.1"/>
</dbReference>
<sequence length="452" mass="50379">MANDTIDALTAFTWERQPSASRLVSQLLEKFVTANTDIARLSERLRDETGNRIGDWVDAFVVPVDWFSDLPNSLVETGFIDSGQNTWKHPEGIFPVVKLTESGSASLHVKVESVDDFAACYPVLAAKPRGKAGSAHRTLLVSEDNDTLLVAVERHGWSGFGFSSETDADIAAAREHLAVFCERKRHFADAEAGYAYTKKLIEDAVAEIGIDRACALFFAAERRYWQSRNHAAQVQFDRQQKLGLGWANHDHHTYRSSRACFHHLVEMLELLGFHCRERFYAGIEAGWGAQVLEQSGAGFVVFADVDMSPEEITGDFAHLGLPLRPELGTVGLWCQLHGEAFLSAGMHHLECQFDFDRARQQLADAGVNTMAPFTDFPHLRQAFTTGEIWKVDSVRIDVALSAGQISPQDAEQFRREGAIGSHLEILERNDGYKGFNQTGVSDIIARTDPRKW</sequence>
<evidence type="ECO:0000313" key="2">
    <source>
        <dbReference type="Proteomes" id="UP000318437"/>
    </source>
</evidence>
<name>A0A5C6D024_9BACT</name>
<gene>
    <name evidence="1" type="ORF">Pla144_18470</name>
</gene>